<comment type="similarity">
    <text evidence="1">Belongs to the AHA1 family.</text>
</comment>
<evidence type="ECO:0000313" key="4">
    <source>
        <dbReference type="Proteomes" id="UP000204221"/>
    </source>
</evidence>
<dbReference type="AlphaFoldDB" id="A0A221W670"/>
<accession>A0A221W670</accession>
<evidence type="ECO:0000256" key="1">
    <source>
        <dbReference type="ARBA" id="ARBA00006817"/>
    </source>
</evidence>
<dbReference type="SUPFAM" id="SSF55961">
    <property type="entry name" value="Bet v1-like"/>
    <property type="match status" value="1"/>
</dbReference>
<dbReference type="Pfam" id="PF08327">
    <property type="entry name" value="AHSA1"/>
    <property type="match status" value="1"/>
</dbReference>
<keyword evidence="4" id="KW-1185">Reference proteome</keyword>
<dbReference type="Gene3D" id="3.30.530.20">
    <property type="match status" value="1"/>
</dbReference>
<sequence>MATGQVTGVEAAGEHRPPQAARRAEVLAAGTIGGRGTGPTVVDDRKGTDIVTQAEIIIAPGRQDIIMTRFFDAPPEAVFRGVTDPTLVPRWWSGGRFTTEVDRLEIRPGGLWRYVVRDPDSAGEFVFRGVCHDVDEPRRLVQTCEMEGMPSAVQLGVFTFDAVDGGTAYRETSVFASVEQRDAWVRPGMAETMSAGMDLLAEIAREQG</sequence>
<organism evidence="3 4">
    <name type="scientific">Actinoalloteichus hoggarensis</name>
    <dbReference type="NCBI Taxonomy" id="1470176"/>
    <lineage>
        <taxon>Bacteria</taxon>
        <taxon>Bacillati</taxon>
        <taxon>Actinomycetota</taxon>
        <taxon>Actinomycetes</taxon>
        <taxon>Pseudonocardiales</taxon>
        <taxon>Pseudonocardiaceae</taxon>
        <taxon>Actinoalloteichus</taxon>
    </lineage>
</organism>
<name>A0A221W670_9PSEU</name>
<gene>
    <name evidence="3" type="ORF">AHOG_17740</name>
</gene>
<evidence type="ECO:0000313" key="3">
    <source>
        <dbReference type="EMBL" id="ASO21173.1"/>
    </source>
</evidence>
<proteinExistence type="inferred from homology"/>
<dbReference type="RefSeq" id="WP_245856294.1">
    <property type="nucleotide sequence ID" value="NZ_CP022521.1"/>
</dbReference>
<dbReference type="InterPro" id="IPR013538">
    <property type="entry name" value="ASHA1/2-like_C"/>
</dbReference>
<reference evidence="3 4" key="1">
    <citation type="submission" date="2017-07" db="EMBL/GenBank/DDBJ databases">
        <title>Complete genome sequence of Actinoalloteichus hoggarensis DSM 45943, type strain of Actinoalloteichus hoggarensis.</title>
        <authorList>
            <person name="Ruckert C."/>
            <person name="Nouioui I."/>
            <person name="Willmese J."/>
            <person name="van Wezel G."/>
            <person name="Klenk H.-P."/>
            <person name="Kalinowski J."/>
            <person name="Zotchev S.B."/>
        </authorList>
    </citation>
    <scope>NUCLEOTIDE SEQUENCE [LARGE SCALE GENOMIC DNA]</scope>
    <source>
        <strain evidence="3 4">DSM 45943</strain>
    </source>
</reference>
<protein>
    <recommendedName>
        <fullName evidence="2">Activator of Hsp90 ATPase homologue 1/2-like C-terminal domain-containing protein</fullName>
    </recommendedName>
</protein>
<feature type="domain" description="Activator of Hsp90 ATPase homologue 1/2-like C-terminal" evidence="2">
    <location>
        <begin position="72"/>
        <end position="201"/>
    </location>
</feature>
<dbReference type="InterPro" id="IPR023393">
    <property type="entry name" value="START-like_dom_sf"/>
</dbReference>
<evidence type="ECO:0000259" key="2">
    <source>
        <dbReference type="Pfam" id="PF08327"/>
    </source>
</evidence>
<dbReference type="Proteomes" id="UP000204221">
    <property type="component" value="Chromosome"/>
</dbReference>
<dbReference type="EMBL" id="CP022521">
    <property type="protein sequence ID" value="ASO21173.1"/>
    <property type="molecule type" value="Genomic_DNA"/>
</dbReference>
<dbReference type="KEGG" id="ahg:AHOG_17740"/>